<dbReference type="PROSITE" id="PS51819">
    <property type="entry name" value="VOC"/>
    <property type="match status" value="1"/>
</dbReference>
<dbReference type="Proteomes" id="UP001374803">
    <property type="component" value="Chromosome"/>
</dbReference>
<evidence type="ECO:0000313" key="2">
    <source>
        <dbReference type="EMBL" id="WXB01522.1"/>
    </source>
</evidence>
<gene>
    <name evidence="2" type="ORF">LVJ94_31960</name>
</gene>
<proteinExistence type="predicted"/>
<dbReference type="PANTHER" id="PTHR36437:SF2">
    <property type="entry name" value="GLYOXALASE_BLEOMYCIN RESISTANCE PROTEIN_DIOXYGENASE"/>
    <property type="match status" value="1"/>
</dbReference>
<organism evidence="2 3">
    <name type="scientific">Pendulispora rubella</name>
    <dbReference type="NCBI Taxonomy" id="2741070"/>
    <lineage>
        <taxon>Bacteria</taxon>
        <taxon>Pseudomonadati</taxon>
        <taxon>Myxococcota</taxon>
        <taxon>Myxococcia</taxon>
        <taxon>Myxococcales</taxon>
        <taxon>Sorangiineae</taxon>
        <taxon>Pendulisporaceae</taxon>
        <taxon>Pendulispora</taxon>
    </lineage>
</organism>
<dbReference type="InterPro" id="IPR037523">
    <property type="entry name" value="VOC_core"/>
</dbReference>
<evidence type="ECO:0000313" key="3">
    <source>
        <dbReference type="Proteomes" id="UP001374803"/>
    </source>
</evidence>
<feature type="domain" description="VOC" evidence="1">
    <location>
        <begin position="1"/>
        <end position="131"/>
    </location>
</feature>
<reference evidence="2" key="1">
    <citation type="submission" date="2021-12" db="EMBL/GenBank/DDBJ databases">
        <title>Discovery of the Pendulisporaceae a myxobacterial family with distinct sporulation behavior and unique specialized metabolism.</title>
        <authorList>
            <person name="Garcia R."/>
            <person name="Popoff A."/>
            <person name="Bader C.D."/>
            <person name="Loehr J."/>
            <person name="Walesch S."/>
            <person name="Walt C."/>
            <person name="Boldt J."/>
            <person name="Bunk B."/>
            <person name="Haeckl F.J.F.P.J."/>
            <person name="Gunesch A.P."/>
            <person name="Birkelbach J."/>
            <person name="Nuebel U."/>
            <person name="Pietschmann T."/>
            <person name="Bach T."/>
            <person name="Mueller R."/>
        </authorList>
    </citation>
    <scope>NUCLEOTIDE SEQUENCE</scope>
    <source>
        <strain evidence="2">MSr11367</strain>
    </source>
</reference>
<dbReference type="Gene3D" id="3.10.180.10">
    <property type="entry name" value="2,3-Dihydroxybiphenyl 1,2-Dioxygenase, domain 1"/>
    <property type="match status" value="1"/>
</dbReference>
<keyword evidence="3" id="KW-1185">Reference proteome</keyword>
<dbReference type="SUPFAM" id="SSF54593">
    <property type="entry name" value="Glyoxalase/Bleomycin resistance protein/Dihydroxybiphenyl dioxygenase"/>
    <property type="match status" value="1"/>
</dbReference>
<accession>A0ABZ2KS55</accession>
<sequence>MSHIELTAIIVDEYDPAIAFFVHVLGFELVEDSPAVSSHDGHAKRWVVVRPPGARTGILLARADGEHQRAGVGNQFAGRVGMFLRVDDFEGAYARLRAAGVTFVREPRHEPYGSVVVFLDIAGNRWDLLGPRPA</sequence>
<protein>
    <submittedName>
        <fullName evidence="2">VOC family protein</fullName>
    </submittedName>
</protein>
<dbReference type="EMBL" id="CP089983">
    <property type="protein sequence ID" value="WXB01522.1"/>
    <property type="molecule type" value="Genomic_DNA"/>
</dbReference>
<evidence type="ECO:0000259" key="1">
    <source>
        <dbReference type="PROSITE" id="PS51819"/>
    </source>
</evidence>
<dbReference type="InterPro" id="IPR004360">
    <property type="entry name" value="Glyas_Fos-R_dOase_dom"/>
</dbReference>
<dbReference type="RefSeq" id="WP_394831137.1">
    <property type="nucleotide sequence ID" value="NZ_CP089929.1"/>
</dbReference>
<dbReference type="Pfam" id="PF00903">
    <property type="entry name" value="Glyoxalase"/>
    <property type="match status" value="1"/>
</dbReference>
<name>A0ABZ2KS55_9BACT</name>
<dbReference type="PANTHER" id="PTHR36437">
    <property type="entry name" value="GLYOXALASE/BLEOMYCIN RESISTANCE PROTEIN/DIOXYGENASE"/>
    <property type="match status" value="1"/>
</dbReference>
<dbReference type="InterPro" id="IPR029068">
    <property type="entry name" value="Glyas_Bleomycin-R_OHBP_Dase"/>
</dbReference>